<accession>A0A8X6QHI9</accession>
<sequence>MDHFPDFIMISGSGQNCSQQFGKDFFLFCFPQDFFLFIVDFSERDQRAVRLKLVRPARSGQMRGRNIGQSKGLARMITLSSAKAYLGIGIVHATCS</sequence>
<name>A0A8X6QHI9_NEPPI</name>
<protein>
    <submittedName>
        <fullName evidence="1">Uncharacterized protein</fullName>
    </submittedName>
</protein>
<gene>
    <name evidence="1" type="ORF">NPIL_213031</name>
</gene>
<dbReference type="Proteomes" id="UP000887013">
    <property type="component" value="Unassembled WGS sequence"/>
</dbReference>
<reference evidence="1" key="1">
    <citation type="submission" date="2020-08" db="EMBL/GenBank/DDBJ databases">
        <title>Multicomponent nature underlies the extraordinary mechanical properties of spider dragline silk.</title>
        <authorList>
            <person name="Kono N."/>
            <person name="Nakamura H."/>
            <person name="Mori M."/>
            <person name="Yoshida Y."/>
            <person name="Ohtoshi R."/>
            <person name="Malay A.D."/>
            <person name="Moran D.A.P."/>
            <person name="Tomita M."/>
            <person name="Numata K."/>
            <person name="Arakawa K."/>
        </authorList>
    </citation>
    <scope>NUCLEOTIDE SEQUENCE</scope>
</reference>
<evidence type="ECO:0000313" key="1">
    <source>
        <dbReference type="EMBL" id="GFU22378.1"/>
    </source>
</evidence>
<evidence type="ECO:0000313" key="2">
    <source>
        <dbReference type="Proteomes" id="UP000887013"/>
    </source>
</evidence>
<proteinExistence type="predicted"/>
<comment type="caution">
    <text evidence="1">The sequence shown here is derived from an EMBL/GenBank/DDBJ whole genome shotgun (WGS) entry which is preliminary data.</text>
</comment>
<dbReference type="AlphaFoldDB" id="A0A8X6QHI9"/>
<dbReference type="EMBL" id="BMAW01127715">
    <property type="protein sequence ID" value="GFU22378.1"/>
    <property type="molecule type" value="Genomic_DNA"/>
</dbReference>
<keyword evidence="2" id="KW-1185">Reference proteome</keyword>
<organism evidence="1 2">
    <name type="scientific">Nephila pilipes</name>
    <name type="common">Giant wood spider</name>
    <name type="synonym">Nephila maculata</name>
    <dbReference type="NCBI Taxonomy" id="299642"/>
    <lineage>
        <taxon>Eukaryota</taxon>
        <taxon>Metazoa</taxon>
        <taxon>Ecdysozoa</taxon>
        <taxon>Arthropoda</taxon>
        <taxon>Chelicerata</taxon>
        <taxon>Arachnida</taxon>
        <taxon>Araneae</taxon>
        <taxon>Araneomorphae</taxon>
        <taxon>Entelegynae</taxon>
        <taxon>Araneoidea</taxon>
        <taxon>Nephilidae</taxon>
        <taxon>Nephila</taxon>
    </lineage>
</organism>